<accession>A0A221UYW4</accession>
<dbReference type="PROSITE" id="PS51257">
    <property type="entry name" value="PROKAR_LIPOPROTEIN"/>
    <property type="match status" value="1"/>
</dbReference>
<dbReference type="RefSeq" id="WP_093978939.1">
    <property type="nucleotide sequence ID" value="NZ_CP022515.1"/>
</dbReference>
<organism evidence="1 2">
    <name type="scientific">Arenibacter algicola</name>
    <dbReference type="NCBI Taxonomy" id="616991"/>
    <lineage>
        <taxon>Bacteria</taxon>
        <taxon>Pseudomonadati</taxon>
        <taxon>Bacteroidota</taxon>
        <taxon>Flavobacteriia</taxon>
        <taxon>Flavobacteriales</taxon>
        <taxon>Flavobacteriaceae</taxon>
        <taxon>Arenibacter</taxon>
    </lineage>
</organism>
<sequence length="208" mass="23164">MKNILKLTLVILLLISCKESPKSSDPAASQILDGVINEVTGKNEDINKKYDNLRTDLGTKTPLTNDQLIEAFPKKLSTLSLDPSEQNKIEAEITDTQLVYGSFGDDTIRMEILDAAGQKAIGAIIPLKMLHLNKITSESNNTIRYSKIERNGILTFGTDRDADTKADFQAELRFLYNNRFYVTLEGKGMDTDALWKAMGIENLSGFKN</sequence>
<proteinExistence type="predicted"/>
<protein>
    <recommendedName>
        <fullName evidence="3">Lipoprotein</fullName>
    </recommendedName>
</protein>
<reference evidence="1 2" key="1">
    <citation type="submission" date="2017-07" db="EMBL/GenBank/DDBJ databases">
        <title>Genome Sequence of Arenibacter algicola Strain SMS7 Isolated from a culture of the Diatom Skeletonema marinoi.</title>
        <authorList>
            <person name="Topel M."/>
            <person name="Pinder M.I.M."/>
            <person name="Johansson O.N."/>
            <person name="Kourtchenko O."/>
            <person name="Godhe A."/>
            <person name="Clarke A.K."/>
        </authorList>
    </citation>
    <scope>NUCLEOTIDE SEQUENCE [LARGE SCALE GENOMIC DNA]</scope>
    <source>
        <strain evidence="1 2">SMS7</strain>
    </source>
</reference>
<dbReference type="KEGG" id="aalg:AREALGSMS7_03021"/>
<dbReference type="EMBL" id="CP022515">
    <property type="protein sequence ID" value="ASO06453.1"/>
    <property type="molecule type" value="Genomic_DNA"/>
</dbReference>
<dbReference type="AlphaFoldDB" id="A0A221UYW4"/>
<gene>
    <name evidence="1" type="ORF">AREALGSMS7_03021</name>
</gene>
<name>A0A221UYW4_9FLAO</name>
<dbReference type="Proteomes" id="UP000204551">
    <property type="component" value="Chromosome"/>
</dbReference>
<evidence type="ECO:0000313" key="2">
    <source>
        <dbReference type="Proteomes" id="UP000204551"/>
    </source>
</evidence>
<evidence type="ECO:0000313" key="1">
    <source>
        <dbReference type="EMBL" id="ASO06453.1"/>
    </source>
</evidence>
<evidence type="ECO:0008006" key="3">
    <source>
        <dbReference type="Google" id="ProtNLM"/>
    </source>
</evidence>